<dbReference type="InterPro" id="IPR007130">
    <property type="entry name" value="DAGAT"/>
</dbReference>
<dbReference type="Pfam" id="PF03982">
    <property type="entry name" value="DAGAT"/>
    <property type="match status" value="1"/>
</dbReference>
<dbReference type="GO" id="GO:0008374">
    <property type="term" value="F:O-acyltransferase activity"/>
    <property type="evidence" value="ECO:0007669"/>
    <property type="project" value="InterPro"/>
</dbReference>
<keyword evidence="5" id="KW-1185">Reference proteome</keyword>
<keyword evidence="3" id="KW-0012">Acyltransferase</keyword>
<evidence type="ECO:0000256" key="3">
    <source>
        <dbReference type="ARBA" id="ARBA00023315"/>
    </source>
</evidence>
<evidence type="ECO:0000313" key="4">
    <source>
        <dbReference type="EMBL" id="KAJ8946390.1"/>
    </source>
</evidence>
<evidence type="ECO:0000313" key="5">
    <source>
        <dbReference type="Proteomes" id="UP001162162"/>
    </source>
</evidence>
<comment type="caution">
    <text evidence="4">The sequence shown here is derived from an EMBL/GenBank/DDBJ whole genome shotgun (WGS) entry which is preliminary data.</text>
</comment>
<protein>
    <submittedName>
        <fullName evidence="4">Uncharacterized protein</fullName>
    </submittedName>
</protein>
<proteinExistence type="inferred from homology"/>
<keyword evidence="2" id="KW-0808">Transferase</keyword>
<evidence type="ECO:0000256" key="1">
    <source>
        <dbReference type="ARBA" id="ARBA00005420"/>
    </source>
</evidence>
<organism evidence="4 5">
    <name type="scientific">Aromia moschata</name>
    <dbReference type="NCBI Taxonomy" id="1265417"/>
    <lineage>
        <taxon>Eukaryota</taxon>
        <taxon>Metazoa</taxon>
        <taxon>Ecdysozoa</taxon>
        <taxon>Arthropoda</taxon>
        <taxon>Hexapoda</taxon>
        <taxon>Insecta</taxon>
        <taxon>Pterygota</taxon>
        <taxon>Neoptera</taxon>
        <taxon>Endopterygota</taxon>
        <taxon>Coleoptera</taxon>
        <taxon>Polyphaga</taxon>
        <taxon>Cucujiformia</taxon>
        <taxon>Chrysomeloidea</taxon>
        <taxon>Cerambycidae</taxon>
        <taxon>Cerambycinae</taxon>
        <taxon>Callichromatini</taxon>
        <taxon>Aromia</taxon>
    </lineage>
</organism>
<dbReference type="Proteomes" id="UP001162162">
    <property type="component" value="Unassembled WGS sequence"/>
</dbReference>
<dbReference type="AlphaFoldDB" id="A0AAV8Y647"/>
<gene>
    <name evidence="4" type="ORF">NQ318_011796</name>
</gene>
<evidence type="ECO:0000256" key="2">
    <source>
        <dbReference type="ARBA" id="ARBA00022679"/>
    </source>
</evidence>
<name>A0AAV8Y647_9CUCU</name>
<comment type="similarity">
    <text evidence="1">Belongs to the diacylglycerol acyltransferase family.</text>
</comment>
<reference evidence="4" key="1">
    <citation type="journal article" date="2023" name="Insect Mol. Biol.">
        <title>Genome sequencing provides insights into the evolution of gene families encoding plant cell wall-degrading enzymes in longhorned beetles.</title>
        <authorList>
            <person name="Shin N.R."/>
            <person name="Okamura Y."/>
            <person name="Kirsch R."/>
            <person name="Pauchet Y."/>
        </authorList>
    </citation>
    <scope>NUCLEOTIDE SEQUENCE</scope>
    <source>
        <strain evidence="4">AMC_N1</strain>
    </source>
</reference>
<dbReference type="EMBL" id="JAPWTK010000187">
    <property type="protein sequence ID" value="KAJ8946390.1"/>
    <property type="molecule type" value="Genomic_DNA"/>
</dbReference>
<sequence length="69" mass="8026">MEEEEVEVGGEELTVSEVGKPIEVPKIDEPTNEDIEEYHIKFTAALTELFEEQKYNYLENPEDKKLIII</sequence>
<accession>A0AAV8Y647</accession>